<feature type="compositionally biased region" description="Polar residues" evidence="4">
    <location>
        <begin position="22"/>
        <end position="32"/>
    </location>
</feature>
<keyword evidence="2 3" id="KW-0539">Nucleus</keyword>
<protein>
    <recommendedName>
        <fullName evidence="3">Tethering factor for nuclear proteasome STS1</fullName>
    </recommendedName>
</protein>
<dbReference type="InterPro" id="IPR038422">
    <property type="entry name" value="Cut8/Sts1_sf"/>
</dbReference>
<dbReference type="InParanoid" id="A0A317XQP4"/>
<feature type="region of interest" description="Disordered" evidence="4">
    <location>
        <begin position="1"/>
        <end position="138"/>
    </location>
</feature>
<evidence type="ECO:0000313" key="5">
    <source>
        <dbReference type="EMBL" id="PWZ00577.1"/>
    </source>
</evidence>
<accession>A0A317XQP4</accession>
<keyword evidence="3" id="KW-0653">Protein transport</keyword>
<evidence type="ECO:0000256" key="1">
    <source>
        <dbReference type="ARBA" id="ARBA00006199"/>
    </source>
</evidence>
<dbReference type="Gene3D" id="1.20.58.1590">
    <property type="entry name" value="Tethering factor for nuclear proteasome Cut8/Sts1"/>
    <property type="match status" value="1"/>
</dbReference>
<feature type="compositionally biased region" description="Acidic residues" evidence="4">
    <location>
        <begin position="109"/>
        <end position="118"/>
    </location>
</feature>
<dbReference type="GO" id="GO:0031965">
    <property type="term" value="C:nuclear membrane"/>
    <property type="evidence" value="ECO:0007669"/>
    <property type="project" value="TreeGrafter"/>
</dbReference>
<evidence type="ECO:0000256" key="4">
    <source>
        <dbReference type="SAM" id="MobiDB-lite"/>
    </source>
</evidence>
<dbReference type="EMBL" id="KZ819192">
    <property type="protein sequence ID" value="PWZ00577.1"/>
    <property type="molecule type" value="Genomic_DNA"/>
</dbReference>
<comment type="similarity">
    <text evidence="1 3">Belongs to the cut8/STS1 family.</text>
</comment>
<dbReference type="PANTHER" id="PTHR28032">
    <property type="entry name" value="FI02826P"/>
    <property type="match status" value="1"/>
</dbReference>
<gene>
    <name evidence="5" type="ORF">BCV70DRAFT_160216</name>
</gene>
<keyword evidence="3" id="KW-0813">Transport</keyword>
<evidence type="ECO:0000313" key="6">
    <source>
        <dbReference type="Proteomes" id="UP000246740"/>
    </source>
</evidence>
<organism evidence="5 6">
    <name type="scientific">Testicularia cyperi</name>
    <dbReference type="NCBI Taxonomy" id="1882483"/>
    <lineage>
        <taxon>Eukaryota</taxon>
        <taxon>Fungi</taxon>
        <taxon>Dikarya</taxon>
        <taxon>Basidiomycota</taxon>
        <taxon>Ustilaginomycotina</taxon>
        <taxon>Ustilaginomycetes</taxon>
        <taxon>Ustilaginales</taxon>
        <taxon>Anthracoideaceae</taxon>
        <taxon>Testicularia</taxon>
    </lineage>
</organism>
<evidence type="ECO:0000256" key="3">
    <source>
        <dbReference type="RuleBase" id="RU368013"/>
    </source>
</evidence>
<proteinExistence type="inferred from homology"/>
<dbReference type="Pfam" id="PF08559">
    <property type="entry name" value="Cut8"/>
    <property type="match status" value="1"/>
</dbReference>
<feature type="compositionally biased region" description="Low complexity" evidence="4">
    <location>
        <begin position="55"/>
        <end position="69"/>
    </location>
</feature>
<comment type="subcellular location">
    <subcellularLocation>
        <location evidence="3">Cytoplasm</location>
    </subcellularLocation>
    <subcellularLocation>
        <location evidence="3">Nucleus</location>
    </subcellularLocation>
</comment>
<dbReference type="STRING" id="1882483.A0A317XQP4"/>
<keyword evidence="3" id="KW-0963">Cytoplasm</keyword>
<dbReference type="GO" id="GO:0070628">
    <property type="term" value="F:proteasome binding"/>
    <property type="evidence" value="ECO:0007669"/>
    <property type="project" value="TreeGrafter"/>
</dbReference>
<sequence>MTSTGPLAHMSASPSRSSSPALATNPNLQIPFSSAPVHHAPSPLGFGFGFGSSFGGNNAVASASTSSNAFSTPPLTSSTSHFFASPSTNANPASLSPRRSETKRRRDLDDDDDDDEDMGNQQTARQRSGLDSWGHHDRRTVLPKRMRAGLGFGPMCAADMGPIALPASPALQSSHLQYNSNQSSIFSSPSAFGSATSSSAQTPTKRLALGDRGKVGMSGIDVDIGKMLASMDKPALLSMLTSLLSQSQDPSLAAQILSLLPTPSLDSVEASLDELEKAIRSAIPFTADGNAARHEYTWSRLRAPVAAFTDAALGYLPFFVTELDADREQRMRERDPRLQANREEVHPATTFSFLHMLTSRILRIETMLPPVPKASLAFNLFAASSASTSFGFGSPSGFGTPSSAAASPSKLRSPHVEATEMFGKHSSLALKLGSEYTAPASPDTLMSALMPAVLKQWTTLLHRLDKAVNIDGRMFSQDLVLGWAQLIIRQAMDEVRNRLERDLAWLVRGASYHVTTPTLATRSLKKDKRARSSSMSDEEEL</sequence>
<dbReference type="Proteomes" id="UP000246740">
    <property type="component" value="Unassembled WGS sequence"/>
</dbReference>
<dbReference type="GO" id="GO:0071630">
    <property type="term" value="P:nuclear protein quality control by the ubiquitin-proteasome system"/>
    <property type="evidence" value="ECO:0007669"/>
    <property type="project" value="UniProtKB-UniRule"/>
</dbReference>
<feature type="compositionally biased region" description="Polar residues" evidence="4">
    <location>
        <begin position="70"/>
        <end position="94"/>
    </location>
</feature>
<dbReference type="PANTHER" id="PTHR28032:SF1">
    <property type="entry name" value="FI02826P"/>
    <property type="match status" value="1"/>
</dbReference>
<comment type="function">
    <text evidence="3">Involved in ubiquitin-mediated protein degradation. Regulatory factor in the ubiquitin/proteasome pathway that controls the turnover of proteasome substrates. Targets proteasomes to the nucleus and facilitates the degradation of nuclear proteins.</text>
</comment>
<dbReference type="InterPro" id="IPR013868">
    <property type="entry name" value="Cut8/Sts1_fam"/>
</dbReference>
<feature type="compositionally biased region" description="Basic and acidic residues" evidence="4">
    <location>
        <begin position="98"/>
        <end position="108"/>
    </location>
</feature>
<evidence type="ECO:0000256" key="2">
    <source>
        <dbReference type="ARBA" id="ARBA00023242"/>
    </source>
</evidence>
<comment type="subunit">
    <text evidence="3">Binds the proteasome.</text>
</comment>
<keyword evidence="6" id="KW-1185">Reference proteome</keyword>
<dbReference type="OrthoDB" id="10061064at2759"/>
<reference evidence="5 6" key="1">
    <citation type="journal article" date="2018" name="Mol. Biol. Evol.">
        <title>Broad Genomic Sampling Reveals a Smut Pathogenic Ancestry of the Fungal Clade Ustilaginomycotina.</title>
        <authorList>
            <person name="Kijpornyongpan T."/>
            <person name="Mondo S.J."/>
            <person name="Barry K."/>
            <person name="Sandor L."/>
            <person name="Lee J."/>
            <person name="Lipzen A."/>
            <person name="Pangilinan J."/>
            <person name="LaButti K."/>
            <person name="Hainaut M."/>
            <person name="Henrissat B."/>
            <person name="Grigoriev I.V."/>
            <person name="Spatafora J.W."/>
            <person name="Aime M.C."/>
        </authorList>
    </citation>
    <scope>NUCLEOTIDE SEQUENCE [LARGE SCALE GENOMIC DNA]</scope>
    <source>
        <strain evidence="5 6">MCA 3645</strain>
    </source>
</reference>
<dbReference type="GO" id="GO:0005737">
    <property type="term" value="C:cytoplasm"/>
    <property type="evidence" value="ECO:0007669"/>
    <property type="project" value="UniProtKB-SubCell"/>
</dbReference>
<dbReference type="GO" id="GO:0015031">
    <property type="term" value="P:protein transport"/>
    <property type="evidence" value="ECO:0007669"/>
    <property type="project" value="UniProtKB-UniRule"/>
</dbReference>
<feature type="compositionally biased region" description="Low complexity" evidence="4">
    <location>
        <begin position="11"/>
        <end position="21"/>
    </location>
</feature>
<dbReference type="GO" id="GO:0031144">
    <property type="term" value="P:proteasome localization"/>
    <property type="evidence" value="ECO:0007669"/>
    <property type="project" value="UniProtKB-UniRule"/>
</dbReference>
<name>A0A317XQP4_9BASI</name>
<dbReference type="AlphaFoldDB" id="A0A317XQP4"/>